<dbReference type="EMBL" id="CZQE01000297">
    <property type="protein sequence ID" value="CUS45763.1"/>
    <property type="molecule type" value="Genomic_DNA"/>
</dbReference>
<dbReference type="AlphaFoldDB" id="A0A160TM07"/>
<organism evidence="2">
    <name type="scientific">hydrothermal vent metagenome</name>
    <dbReference type="NCBI Taxonomy" id="652676"/>
    <lineage>
        <taxon>unclassified sequences</taxon>
        <taxon>metagenomes</taxon>
        <taxon>ecological metagenomes</taxon>
    </lineage>
</organism>
<keyword evidence="2" id="KW-0540">Nuclease</keyword>
<sequence length="313" mass="33847">MAKKSEDSLAFESLSKALADVVAIADAGVSSVVSKRIRKGLAEHADAIELARAATDPIRMPLTSFDPSDPKTIGRVVALALLAQARVPLRSIESAYGSGVYAIYYEGDHPLYRRISGTETPIYVGKADPSDSDASTSREQGPRLTGRLIEHAGTIATAEGYAALPEGMHRIRLADFTCRRLVCATNAQLVAEKHLIGMFWPLWNSETKACWGMSKHGDAAKTRANKRSPWDVVHPGRAWALDPVLEDSLSLEQIRERIDENLDDAPPRTDHASLLEEVLAAFRQEHPDLSAPLIPPLGDIAGPGDDEAGGQDD</sequence>
<reference evidence="2" key="1">
    <citation type="submission" date="2015-10" db="EMBL/GenBank/DDBJ databases">
        <authorList>
            <person name="Gilbert D.G."/>
        </authorList>
    </citation>
    <scope>NUCLEOTIDE SEQUENCE</scope>
</reference>
<evidence type="ECO:0000313" key="2">
    <source>
        <dbReference type="EMBL" id="CUS45763.1"/>
    </source>
</evidence>
<evidence type="ECO:0000256" key="1">
    <source>
        <dbReference type="SAM" id="MobiDB-lite"/>
    </source>
</evidence>
<gene>
    <name evidence="2" type="ORF">MGWOODY_Smn3522</name>
</gene>
<protein>
    <submittedName>
        <fullName evidence="2">Plasmid encoded restriction endonuclease Per</fullName>
    </submittedName>
</protein>
<feature type="compositionally biased region" description="Acidic residues" evidence="1">
    <location>
        <begin position="304"/>
        <end position="313"/>
    </location>
</feature>
<keyword evidence="2" id="KW-0378">Hydrolase</keyword>
<feature type="region of interest" description="Disordered" evidence="1">
    <location>
        <begin position="289"/>
        <end position="313"/>
    </location>
</feature>
<name>A0A160TM07_9ZZZZ</name>
<keyword evidence="2" id="KW-0255">Endonuclease</keyword>
<dbReference type="Pfam" id="PF09517">
    <property type="entry name" value="RE_Eco29kI"/>
    <property type="match status" value="1"/>
</dbReference>
<dbReference type="InterPro" id="IPR018575">
    <property type="entry name" value="Restrct_endonuc_II_Eco29kI"/>
</dbReference>
<dbReference type="GO" id="GO:0004519">
    <property type="term" value="F:endonuclease activity"/>
    <property type="evidence" value="ECO:0007669"/>
    <property type="project" value="UniProtKB-KW"/>
</dbReference>
<proteinExistence type="predicted"/>
<accession>A0A160TM07</accession>